<dbReference type="PANTHER" id="PTHR30026">
    <property type="entry name" value="OUTER MEMBRANE PROTEIN TOLC"/>
    <property type="match status" value="1"/>
</dbReference>
<accession>A0ABZ0IWW1</accession>
<proteinExistence type="inferred from homology"/>
<keyword evidence="5" id="KW-0812">Transmembrane</keyword>
<evidence type="ECO:0000256" key="3">
    <source>
        <dbReference type="ARBA" id="ARBA00022448"/>
    </source>
</evidence>
<dbReference type="RefSeq" id="WP_317491624.1">
    <property type="nucleotide sequence ID" value="NZ_CP136051.1"/>
</dbReference>
<comment type="similarity">
    <text evidence="2">Belongs to the outer membrane factor (OMF) (TC 1.B.17) family.</text>
</comment>
<keyword evidence="6" id="KW-0472">Membrane</keyword>
<comment type="subcellular location">
    <subcellularLocation>
        <location evidence="1">Cell outer membrane</location>
    </subcellularLocation>
</comment>
<sequence length="451" mass="51065">MQLFLRKAHLFQKTSIRMSMLTLVLVLLNTTLSLGQSGDPLEVATLDKVVEYALAHQPNVQQAQIDEEITDKAIKGKLADWYPQVNFTYNYQRFIDLQASVIGGNVIRFGVNNTSSAQFSATQAVFNRDVLLASSTASQVRSQAGLNTSRSKIDVVVNVTKAFYDALAMMQQIEVNEESIVRLERSLKDAQSRYNSGVSDKTDYKRATILLTNAKASLKTNQELLKYKQEYLKTLMGYPLDQNLPVQYDPLLMEQEIALDTTQEVNYADHIDFKIMQSQKNLQDANVKYSKWAFLPSVSLFGNYNLNYQNNNFSDLYNTKYPFSFVGASLALPILQGGKRLVKIQEANLSNSRLDLGLKNLKSNINTEYTRALASYKSNLALYQAQKDNVELAEEVYDIIQLQYQSGVKTYLEVTIAESDLRTTRINYYNALYMVLASKMDVLKALGQINY</sequence>
<dbReference type="InterPro" id="IPR051906">
    <property type="entry name" value="TolC-like"/>
</dbReference>
<evidence type="ECO:0000256" key="1">
    <source>
        <dbReference type="ARBA" id="ARBA00004442"/>
    </source>
</evidence>
<dbReference type="SUPFAM" id="SSF56954">
    <property type="entry name" value="Outer membrane efflux proteins (OEP)"/>
    <property type="match status" value="1"/>
</dbReference>
<dbReference type="Pfam" id="PF02321">
    <property type="entry name" value="OEP"/>
    <property type="match status" value="2"/>
</dbReference>
<evidence type="ECO:0000313" key="8">
    <source>
        <dbReference type="EMBL" id="WOK08997.1"/>
    </source>
</evidence>
<reference evidence="8 9" key="1">
    <citation type="journal article" date="2023" name="Microbiol. Resour. Announc.">
        <title>Complete Genome Sequence of Imperialibacter roseus strain P4T.</title>
        <authorList>
            <person name="Tizabi D.R."/>
            <person name="Bachvaroff T."/>
            <person name="Hill R.T."/>
        </authorList>
    </citation>
    <scope>NUCLEOTIDE SEQUENCE [LARGE SCALE GENOMIC DNA]</scope>
    <source>
        <strain evidence="8 9">P4T</strain>
    </source>
</reference>
<dbReference type="Proteomes" id="UP001302349">
    <property type="component" value="Chromosome"/>
</dbReference>
<keyword evidence="4" id="KW-1134">Transmembrane beta strand</keyword>
<dbReference type="EMBL" id="CP136051">
    <property type="protein sequence ID" value="WOK08997.1"/>
    <property type="molecule type" value="Genomic_DNA"/>
</dbReference>
<name>A0ABZ0IWW1_9BACT</name>
<evidence type="ECO:0000313" key="9">
    <source>
        <dbReference type="Proteomes" id="UP001302349"/>
    </source>
</evidence>
<dbReference type="PANTHER" id="PTHR30026:SF20">
    <property type="entry name" value="OUTER MEMBRANE PROTEIN TOLC"/>
    <property type="match status" value="1"/>
</dbReference>
<gene>
    <name evidence="8" type="ORF">RT717_10160</name>
</gene>
<evidence type="ECO:0000256" key="7">
    <source>
        <dbReference type="ARBA" id="ARBA00023237"/>
    </source>
</evidence>
<evidence type="ECO:0000256" key="6">
    <source>
        <dbReference type="ARBA" id="ARBA00023136"/>
    </source>
</evidence>
<protein>
    <submittedName>
        <fullName evidence="8">TolC family protein</fullName>
    </submittedName>
</protein>
<evidence type="ECO:0000256" key="4">
    <source>
        <dbReference type="ARBA" id="ARBA00022452"/>
    </source>
</evidence>
<dbReference type="Gene3D" id="1.20.1600.10">
    <property type="entry name" value="Outer membrane efflux proteins (OEP)"/>
    <property type="match status" value="1"/>
</dbReference>
<keyword evidence="7" id="KW-0998">Cell outer membrane</keyword>
<evidence type="ECO:0000256" key="2">
    <source>
        <dbReference type="ARBA" id="ARBA00007613"/>
    </source>
</evidence>
<keyword evidence="3" id="KW-0813">Transport</keyword>
<evidence type="ECO:0000256" key="5">
    <source>
        <dbReference type="ARBA" id="ARBA00022692"/>
    </source>
</evidence>
<keyword evidence="9" id="KW-1185">Reference proteome</keyword>
<dbReference type="InterPro" id="IPR003423">
    <property type="entry name" value="OMP_efflux"/>
</dbReference>
<organism evidence="8 9">
    <name type="scientific">Imperialibacter roseus</name>
    <dbReference type="NCBI Taxonomy" id="1324217"/>
    <lineage>
        <taxon>Bacteria</taxon>
        <taxon>Pseudomonadati</taxon>
        <taxon>Bacteroidota</taxon>
        <taxon>Cytophagia</taxon>
        <taxon>Cytophagales</taxon>
        <taxon>Flammeovirgaceae</taxon>
        <taxon>Imperialibacter</taxon>
    </lineage>
</organism>